<name>A0ABN7T3X8_OIKDI</name>
<evidence type="ECO:0000256" key="1">
    <source>
        <dbReference type="SAM" id="Phobius"/>
    </source>
</evidence>
<keyword evidence="1" id="KW-0812">Transmembrane</keyword>
<proteinExistence type="predicted"/>
<keyword evidence="1" id="KW-1133">Transmembrane helix</keyword>
<gene>
    <name evidence="2" type="ORF">OKIOD_LOCUS14786</name>
</gene>
<dbReference type="EMBL" id="OU015567">
    <property type="protein sequence ID" value="CAG5111747.1"/>
    <property type="molecule type" value="Genomic_DNA"/>
</dbReference>
<dbReference type="Proteomes" id="UP001158576">
    <property type="component" value="Chromosome 2"/>
</dbReference>
<evidence type="ECO:0000313" key="2">
    <source>
        <dbReference type="EMBL" id="CAG5111747.1"/>
    </source>
</evidence>
<accession>A0ABN7T3X8</accession>
<reference evidence="2 3" key="1">
    <citation type="submission" date="2021-04" db="EMBL/GenBank/DDBJ databases">
        <authorList>
            <person name="Bliznina A."/>
        </authorList>
    </citation>
    <scope>NUCLEOTIDE SEQUENCE [LARGE SCALE GENOMIC DNA]</scope>
</reference>
<feature type="transmembrane region" description="Helical" evidence="1">
    <location>
        <begin position="32"/>
        <end position="49"/>
    </location>
</feature>
<organism evidence="2 3">
    <name type="scientific">Oikopleura dioica</name>
    <name type="common">Tunicate</name>
    <dbReference type="NCBI Taxonomy" id="34765"/>
    <lineage>
        <taxon>Eukaryota</taxon>
        <taxon>Metazoa</taxon>
        <taxon>Chordata</taxon>
        <taxon>Tunicata</taxon>
        <taxon>Appendicularia</taxon>
        <taxon>Copelata</taxon>
        <taxon>Oikopleuridae</taxon>
        <taxon>Oikopleura</taxon>
    </lineage>
</organism>
<keyword evidence="1" id="KW-0472">Membrane</keyword>
<keyword evidence="3" id="KW-1185">Reference proteome</keyword>
<protein>
    <submittedName>
        <fullName evidence="2">Oidioi.mRNA.OKI2018_I69.chr2.g6021.t1.cds</fullName>
    </submittedName>
</protein>
<evidence type="ECO:0000313" key="3">
    <source>
        <dbReference type="Proteomes" id="UP001158576"/>
    </source>
</evidence>
<sequence length="81" mass="8935">MNKFAKLLLVIATTVGLQLSLLGALSTLSWGASNFLAFWVFLAVLAQVIKQTIGFEKCIEAVKSVYREDKAVENSKTKKEN</sequence>